<comment type="caution">
    <text evidence="5">The sequence shown here is derived from an EMBL/GenBank/DDBJ whole genome shotgun (WGS) entry which is preliminary data.</text>
</comment>
<keyword evidence="1 5" id="KW-0808">Transferase</keyword>
<dbReference type="AlphaFoldDB" id="A0A7W5GA41"/>
<dbReference type="InterPro" id="IPR013747">
    <property type="entry name" value="ACP_syn_III_C"/>
</dbReference>
<dbReference type="InterPro" id="IPR013751">
    <property type="entry name" value="ACP_syn_III_N"/>
</dbReference>
<dbReference type="PANTHER" id="PTHR34069:SF2">
    <property type="entry name" value="BETA-KETOACYL-[ACYL-CARRIER-PROTEIN] SYNTHASE III"/>
    <property type="match status" value="1"/>
</dbReference>
<protein>
    <submittedName>
        <fullName evidence="5">3-oxoacyl-[acyl-carrier-protein] synthase-3</fullName>
        <ecNumber evidence="5">2.3.1.180</ecNumber>
    </submittedName>
</protein>
<dbReference type="InterPro" id="IPR016039">
    <property type="entry name" value="Thiolase-like"/>
</dbReference>
<keyword evidence="6" id="KW-1185">Reference proteome</keyword>
<dbReference type="GO" id="GO:0006633">
    <property type="term" value="P:fatty acid biosynthetic process"/>
    <property type="evidence" value="ECO:0007669"/>
    <property type="project" value="InterPro"/>
</dbReference>
<sequence>MPKGILRNIAIRGIACAVPKTVVKTSESNGLFGEESVSKFVKMTGVEQRHVASEKQTASDLAFVAAQDLIKHLEWDINSIDGLIFVTQSPDYIAPATACVLHGRLGLKKDCIAFDVNLGCSGFVYGIYIAGSLMQTGDTKRILFLGGDTSTKGISPLDKSAAMLFGDSGFATALEHDEASQIPYCYYTDGTGYKSIITPAGACRTPKGSHERREFGEGVLRSDYDLYMNGAEVFDFTITEVPNMLKSFMAEHNISHNDYDLFAPHQANVFMLKHIAKKAKISLDKLGVSMDRYGNTSVTSIPITICDAYGGKEQGIKKVLAPGFGIGLSWGTNYFDVLAENCLPIIETDDYFEDGGIVVD</sequence>
<proteinExistence type="predicted"/>
<feature type="domain" description="Beta-ketoacyl-[acyl-carrier-protein] synthase III C-terminal" evidence="3">
    <location>
        <begin position="250"/>
        <end position="332"/>
    </location>
</feature>
<organism evidence="5 6">
    <name type="scientific">Paenibacillus endophyticus</name>
    <dbReference type="NCBI Taxonomy" id="1294268"/>
    <lineage>
        <taxon>Bacteria</taxon>
        <taxon>Bacillati</taxon>
        <taxon>Bacillota</taxon>
        <taxon>Bacilli</taxon>
        <taxon>Bacillales</taxon>
        <taxon>Paenibacillaceae</taxon>
        <taxon>Paenibacillus</taxon>
    </lineage>
</organism>
<gene>
    <name evidence="5" type="ORF">FHS16_002916</name>
</gene>
<evidence type="ECO:0000259" key="4">
    <source>
        <dbReference type="Pfam" id="PF08545"/>
    </source>
</evidence>
<dbReference type="EMBL" id="JACHXW010000007">
    <property type="protein sequence ID" value="MBB3152859.1"/>
    <property type="molecule type" value="Genomic_DNA"/>
</dbReference>
<feature type="domain" description="Beta-ketoacyl-[acyl-carrier-protein] synthase III N-terminal" evidence="4">
    <location>
        <begin position="114"/>
        <end position="188"/>
    </location>
</feature>
<dbReference type="SUPFAM" id="SSF53901">
    <property type="entry name" value="Thiolase-like"/>
    <property type="match status" value="1"/>
</dbReference>
<dbReference type="GO" id="GO:0044550">
    <property type="term" value="P:secondary metabolite biosynthetic process"/>
    <property type="evidence" value="ECO:0007669"/>
    <property type="project" value="TreeGrafter"/>
</dbReference>
<dbReference type="GO" id="GO:0033818">
    <property type="term" value="F:beta-ketoacyl-acyl-carrier-protein synthase III activity"/>
    <property type="evidence" value="ECO:0007669"/>
    <property type="project" value="UniProtKB-EC"/>
</dbReference>
<evidence type="ECO:0000256" key="2">
    <source>
        <dbReference type="ARBA" id="ARBA00023315"/>
    </source>
</evidence>
<evidence type="ECO:0000259" key="3">
    <source>
        <dbReference type="Pfam" id="PF08541"/>
    </source>
</evidence>
<keyword evidence="2 5" id="KW-0012">Acyltransferase</keyword>
<dbReference type="Gene3D" id="3.40.47.10">
    <property type="match status" value="1"/>
</dbReference>
<evidence type="ECO:0000313" key="6">
    <source>
        <dbReference type="Proteomes" id="UP000518605"/>
    </source>
</evidence>
<dbReference type="Proteomes" id="UP000518605">
    <property type="component" value="Unassembled WGS sequence"/>
</dbReference>
<reference evidence="5 6" key="1">
    <citation type="submission" date="2020-08" db="EMBL/GenBank/DDBJ databases">
        <title>Genomic Encyclopedia of Type Strains, Phase III (KMG-III): the genomes of soil and plant-associated and newly described type strains.</title>
        <authorList>
            <person name="Whitman W."/>
        </authorList>
    </citation>
    <scope>NUCLEOTIDE SEQUENCE [LARGE SCALE GENOMIC DNA]</scope>
    <source>
        <strain evidence="5 6">CECT 8234</strain>
    </source>
</reference>
<dbReference type="RefSeq" id="WP_183563299.1">
    <property type="nucleotide sequence ID" value="NZ_CBCSLB010000006.1"/>
</dbReference>
<name>A0A7W5GA41_9BACL</name>
<dbReference type="PANTHER" id="PTHR34069">
    <property type="entry name" value="3-OXOACYL-[ACYL-CARRIER-PROTEIN] SYNTHASE 3"/>
    <property type="match status" value="1"/>
</dbReference>
<dbReference type="CDD" id="cd00830">
    <property type="entry name" value="KAS_III"/>
    <property type="match status" value="1"/>
</dbReference>
<evidence type="ECO:0000313" key="5">
    <source>
        <dbReference type="EMBL" id="MBB3152859.1"/>
    </source>
</evidence>
<dbReference type="GO" id="GO:0004315">
    <property type="term" value="F:3-oxoacyl-[acyl-carrier-protein] synthase activity"/>
    <property type="evidence" value="ECO:0007669"/>
    <property type="project" value="InterPro"/>
</dbReference>
<dbReference type="Pfam" id="PF08541">
    <property type="entry name" value="ACP_syn_III_C"/>
    <property type="match status" value="1"/>
</dbReference>
<evidence type="ECO:0000256" key="1">
    <source>
        <dbReference type="ARBA" id="ARBA00022679"/>
    </source>
</evidence>
<accession>A0A7W5GA41</accession>
<dbReference type="Pfam" id="PF08545">
    <property type="entry name" value="ACP_syn_III"/>
    <property type="match status" value="1"/>
</dbReference>
<dbReference type="EC" id="2.3.1.180" evidence="5"/>